<dbReference type="Proteomes" id="UP000789901">
    <property type="component" value="Unassembled WGS sequence"/>
</dbReference>
<evidence type="ECO:0000313" key="1">
    <source>
        <dbReference type="EMBL" id="CAG8811806.1"/>
    </source>
</evidence>
<name>A0ABN7W1Q2_GIGMA</name>
<gene>
    <name evidence="1" type="ORF">GMARGA_LOCUS25423</name>
</gene>
<feature type="non-terminal residue" evidence="1">
    <location>
        <position position="1"/>
    </location>
</feature>
<organism evidence="1 2">
    <name type="scientific">Gigaspora margarita</name>
    <dbReference type="NCBI Taxonomy" id="4874"/>
    <lineage>
        <taxon>Eukaryota</taxon>
        <taxon>Fungi</taxon>
        <taxon>Fungi incertae sedis</taxon>
        <taxon>Mucoromycota</taxon>
        <taxon>Glomeromycotina</taxon>
        <taxon>Glomeromycetes</taxon>
        <taxon>Diversisporales</taxon>
        <taxon>Gigasporaceae</taxon>
        <taxon>Gigaspora</taxon>
    </lineage>
</organism>
<accession>A0ABN7W1Q2</accession>
<dbReference type="EMBL" id="CAJVQB010028121">
    <property type="protein sequence ID" value="CAG8811806.1"/>
    <property type="molecule type" value="Genomic_DNA"/>
</dbReference>
<comment type="caution">
    <text evidence="1">The sequence shown here is derived from an EMBL/GenBank/DDBJ whole genome shotgun (WGS) entry which is preliminary data.</text>
</comment>
<reference evidence="1 2" key="1">
    <citation type="submission" date="2021-06" db="EMBL/GenBank/DDBJ databases">
        <authorList>
            <person name="Kallberg Y."/>
            <person name="Tangrot J."/>
            <person name="Rosling A."/>
        </authorList>
    </citation>
    <scope>NUCLEOTIDE SEQUENCE [LARGE SCALE GENOMIC DNA]</scope>
    <source>
        <strain evidence="1 2">120-4 pot B 10/14</strain>
    </source>
</reference>
<sequence>NLANTPTSNETNTSTESNLLPQINYNLFTLQKNLLRLLRDF</sequence>
<evidence type="ECO:0000313" key="2">
    <source>
        <dbReference type="Proteomes" id="UP000789901"/>
    </source>
</evidence>
<keyword evidence="2" id="KW-1185">Reference proteome</keyword>
<protein>
    <submittedName>
        <fullName evidence="1">38087_t:CDS:1</fullName>
    </submittedName>
</protein>
<proteinExistence type="predicted"/>